<dbReference type="AlphaFoldDB" id="T1IU39"/>
<dbReference type="InterPro" id="IPR051655">
    <property type="entry name" value="FAM161"/>
</dbReference>
<dbReference type="GO" id="GO:0044782">
    <property type="term" value="P:cilium organization"/>
    <property type="evidence" value="ECO:0007669"/>
    <property type="project" value="TreeGrafter"/>
</dbReference>
<evidence type="ECO:0000256" key="1">
    <source>
        <dbReference type="ARBA" id="ARBA00006663"/>
    </source>
</evidence>
<dbReference type="STRING" id="126957.T1IU39"/>
<dbReference type="PhylomeDB" id="T1IU39"/>
<name>T1IU39_STRMM</name>
<dbReference type="PANTHER" id="PTHR21501">
    <property type="entry name" value="PROTEIN FAM-161"/>
    <property type="match status" value="1"/>
</dbReference>
<keyword evidence="4" id="KW-1185">Reference proteome</keyword>
<dbReference type="Proteomes" id="UP000014500">
    <property type="component" value="Unassembled WGS sequence"/>
</dbReference>
<dbReference type="InterPro" id="IPR019579">
    <property type="entry name" value="FAM161A/B"/>
</dbReference>
<reference evidence="3" key="2">
    <citation type="submission" date="2015-02" db="UniProtKB">
        <authorList>
            <consortium name="EnsemblMetazoa"/>
        </authorList>
    </citation>
    <scope>IDENTIFICATION</scope>
</reference>
<sequence length="422" mass="49814">MKQFFENYETVTAVDALFKPFKPSKSTYKNGPKNPEPIIFENNSQNEKKQQNWRLKLTIPKPFNMTLRATDEKPKQCKRIQSELERTKQMEESECRKMFRANPVPPATFYPIYADMIRKDEIRRKLRKQHCRQMTLAIQKPFDFYYREEVNKLFHAKSMPDLTLNKSKSTYSNRTKTPKSKSVADFSLRNIRAATRAFGDWNWFVKWSLNQNKAVMPKRKLDPPNFAKIHSRMEKKAQNKLPTKVTTVCEPFALHTTSRKKDRRKDEDRLKEKRWPFTVPRIPSGGNKSMYSHQISPPKLNLAAKLRVENSKQMAMKNEEENKKKVWKSALRRCVSAKIAADQDYETDQERLKKKRAVTKSRFIDYQQKLNEIIERVSSRPLLMEQQTNMAAHRRAERIFLEKLQSNGLSEDLIINKSAFPS</sequence>
<dbReference type="GO" id="GO:0005929">
    <property type="term" value="C:cilium"/>
    <property type="evidence" value="ECO:0007669"/>
    <property type="project" value="TreeGrafter"/>
</dbReference>
<proteinExistence type="inferred from homology"/>
<organism evidence="3 4">
    <name type="scientific">Strigamia maritima</name>
    <name type="common">European centipede</name>
    <name type="synonym">Geophilus maritimus</name>
    <dbReference type="NCBI Taxonomy" id="126957"/>
    <lineage>
        <taxon>Eukaryota</taxon>
        <taxon>Metazoa</taxon>
        <taxon>Ecdysozoa</taxon>
        <taxon>Arthropoda</taxon>
        <taxon>Myriapoda</taxon>
        <taxon>Chilopoda</taxon>
        <taxon>Pleurostigmophora</taxon>
        <taxon>Geophilomorpha</taxon>
        <taxon>Linotaeniidae</taxon>
        <taxon>Strigamia</taxon>
    </lineage>
</organism>
<dbReference type="OMA" id="QMEESEC"/>
<dbReference type="HOGENOM" id="CLU_010955_1_1_1"/>
<accession>T1IU39</accession>
<comment type="similarity">
    <text evidence="1">Belongs to the FAM161 family.</text>
</comment>
<keyword evidence="2" id="KW-0175">Coiled coil</keyword>
<evidence type="ECO:0000313" key="3">
    <source>
        <dbReference type="EnsemblMetazoa" id="SMAR004654-PA"/>
    </source>
</evidence>
<reference evidence="4" key="1">
    <citation type="submission" date="2011-05" db="EMBL/GenBank/DDBJ databases">
        <authorList>
            <person name="Richards S.R."/>
            <person name="Qu J."/>
            <person name="Jiang H."/>
            <person name="Jhangiani S.N."/>
            <person name="Agravi P."/>
            <person name="Goodspeed R."/>
            <person name="Gross S."/>
            <person name="Mandapat C."/>
            <person name="Jackson L."/>
            <person name="Mathew T."/>
            <person name="Pu L."/>
            <person name="Thornton R."/>
            <person name="Saada N."/>
            <person name="Wilczek-Boney K.B."/>
            <person name="Lee S."/>
            <person name="Kovar C."/>
            <person name="Wu Y."/>
            <person name="Scherer S.E."/>
            <person name="Worley K.C."/>
            <person name="Muzny D.M."/>
            <person name="Gibbs R."/>
        </authorList>
    </citation>
    <scope>NUCLEOTIDE SEQUENCE</scope>
    <source>
        <strain evidence="4">Brora</strain>
    </source>
</reference>
<evidence type="ECO:0000313" key="4">
    <source>
        <dbReference type="Proteomes" id="UP000014500"/>
    </source>
</evidence>
<dbReference type="EMBL" id="AFFK01019369">
    <property type="status" value="NOT_ANNOTATED_CDS"/>
    <property type="molecule type" value="Genomic_DNA"/>
</dbReference>
<dbReference type="PANTHER" id="PTHR21501:SF1">
    <property type="entry name" value="PROTEIN FAM-161"/>
    <property type="match status" value="1"/>
</dbReference>
<evidence type="ECO:0000256" key="2">
    <source>
        <dbReference type="ARBA" id="ARBA00023054"/>
    </source>
</evidence>
<dbReference type="Pfam" id="PF10595">
    <property type="entry name" value="FAM161A_B"/>
    <property type="match status" value="1"/>
</dbReference>
<dbReference type="GO" id="GO:0005856">
    <property type="term" value="C:cytoskeleton"/>
    <property type="evidence" value="ECO:0007669"/>
    <property type="project" value="UniProtKB-ARBA"/>
</dbReference>
<dbReference type="eggNOG" id="ENOG502QRC3">
    <property type="taxonomic scope" value="Eukaryota"/>
</dbReference>
<dbReference type="EnsemblMetazoa" id="SMAR004654-RA">
    <property type="protein sequence ID" value="SMAR004654-PA"/>
    <property type="gene ID" value="SMAR004654"/>
</dbReference>
<protein>
    <submittedName>
        <fullName evidence="3">Uncharacterized protein</fullName>
    </submittedName>
</protein>